<reference evidence="2" key="2">
    <citation type="submission" date="2025-05" db="UniProtKB">
        <authorList>
            <consortium name="EnsemblMetazoa"/>
        </authorList>
    </citation>
    <scope>IDENTIFICATION</scope>
    <source>
        <strain evidence="2">Foshan</strain>
    </source>
</reference>
<sequence>MSWLKLNDSLNKVKGQITSFAQEVLAEGIVEEQQDDDGQSNPVRDLHEAREKIGELTGLCATQDQEIATLRKQIAEYQQQRYQSKSPTELPSSSGSKLVSTRNGFSFWKNCLCLGFNRFLLSVHSGLFLSVSVSRIRNHRYLYLPNVTGGNQTSTIGTRMGSPRPRRHVHQELPA</sequence>
<dbReference type="GeneID" id="134287891"/>
<evidence type="ECO:0000313" key="3">
    <source>
        <dbReference type="Proteomes" id="UP000069940"/>
    </source>
</evidence>
<keyword evidence="3" id="KW-1185">Reference proteome</keyword>
<evidence type="ECO:0000313" key="2">
    <source>
        <dbReference type="EnsemblMetazoa" id="AALFPA23_017500.P25531"/>
    </source>
</evidence>
<organism evidence="2 3">
    <name type="scientific">Aedes albopictus</name>
    <name type="common">Asian tiger mosquito</name>
    <name type="synonym">Stegomyia albopicta</name>
    <dbReference type="NCBI Taxonomy" id="7160"/>
    <lineage>
        <taxon>Eukaryota</taxon>
        <taxon>Metazoa</taxon>
        <taxon>Ecdysozoa</taxon>
        <taxon>Arthropoda</taxon>
        <taxon>Hexapoda</taxon>
        <taxon>Insecta</taxon>
        <taxon>Pterygota</taxon>
        <taxon>Neoptera</taxon>
        <taxon>Endopterygota</taxon>
        <taxon>Diptera</taxon>
        <taxon>Nematocera</taxon>
        <taxon>Culicoidea</taxon>
        <taxon>Culicidae</taxon>
        <taxon>Culicinae</taxon>
        <taxon>Aedini</taxon>
        <taxon>Aedes</taxon>
        <taxon>Stegomyia</taxon>
    </lineage>
</organism>
<feature type="region of interest" description="Disordered" evidence="1">
    <location>
        <begin position="153"/>
        <end position="175"/>
    </location>
</feature>
<protein>
    <submittedName>
        <fullName evidence="2">Uncharacterized protein</fullName>
    </submittedName>
</protein>
<dbReference type="Proteomes" id="UP000069940">
    <property type="component" value="Unassembled WGS sequence"/>
</dbReference>
<reference evidence="3" key="1">
    <citation type="journal article" date="2015" name="Proc. Natl. Acad. Sci. U.S.A.">
        <title>Genome sequence of the Asian Tiger mosquito, Aedes albopictus, reveals insights into its biology, genetics, and evolution.</title>
        <authorList>
            <person name="Chen X.G."/>
            <person name="Jiang X."/>
            <person name="Gu J."/>
            <person name="Xu M."/>
            <person name="Wu Y."/>
            <person name="Deng Y."/>
            <person name="Zhang C."/>
            <person name="Bonizzoni M."/>
            <person name="Dermauw W."/>
            <person name="Vontas J."/>
            <person name="Armbruster P."/>
            <person name="Huang X."/>
            <person name="Yang Y."/>
            <person name="Zhang H."/>
            <person name="He W."/>
            <person name="Peng H."/>
            <person name="Liu Y."/>
            <person name="Wu K."/>
            <person name="Chen J."/>
            <person name="Lirakis M."/>
            <person name="Topalis P."/>
            <person name="Van Leeuwen T."/>
            <person name="Hall A.B."/>
            <person name="Jiang X."/>
            <person name="Thorpe C."/>
            <person name="Mueller R.L."/>
            <person name="Sun C."/>
            <person name="Waterhouse R.M."/>
            <person name="Yan G."/>
            <person name="Tu Z.J."/>
            <person name="Fang X."/>
            <person name="James A.A."/>
        </authorList>
    </citation>
    <scope>NUCLEOTIDE SEQUENCE [LARGE SCALE GENOMIC DNA]</scope>
    <source>
        <strain evidence="3">Foshan</strain>
    </source>
</reference>
<evidence type="ECO:0000256" key="1">
    <source>
        <dbReference type="SAM" id="MobiDB-lite"/>
    </source>
</evidence>
<accession>A0ABM1ZDI7</accession>
<dbReference type="RefSeq" id="XP_062707055.1">
    <property type="nucleotide sequence ID" value="XM_062851071.1"/>
</dbReference>
<name>A0ABM1ZDI7_AEDAL</name>
<proteinExistence type="predicted"/>
<dbReference type="EnsemblMetazoa" id="AALFPA23_017500.R25531">
    <property type="protein sequence ID" value="AALFPA23_017500.P25531"/>
    <property type="gene ID" value="AALFPA23_017500"/>
</dbReference>